<sequence length="196" mass="22893">MPLPKKRKVKKTRKPKSSVPGEDSHKKASPEADALKQHLVLQRDLAKQAMIDGEGFRQRLTELERELEEAQKDKKDIFEEMIRQYQQLQCQTDGQIQRLEAEKQNLQEELAACQKSLRRSEEERAKISEEKERAEAQMQQKAEEMEKEWERILHDSLDQVLSKLQAAKLGWEKEAALIHTGYKNALKEFGLNPLEF</sequence>
<evidence type="ECO:0000256" key="1">
    <source>
        <dbReference type="ARBA" id="ARBA00003029"/>
    </source>
</evidence>
<evidence type="ECO:0000313" key="14">
    <source>
        <dbReference type="RefSeq" id="XP_026543770.1"/>
    </source>
</evidence>
<dbReference type="CTD" id="283152"/>
<evidence type="ECO:0000256" key="3">
    <source>
        <dbReference type="ARBA" id="ARBA00011248"/>
    </source>
</evidence>
<evidence type="ECO:0000256" key="5">
    <source>
        <dbReference type="ARBA" id="ARBA00022846"/>
    </source>
</evidence>
<comment type="subunit">
    <text evidence="3">Component of the nexin-dynein regulatory complex (N-DRC).</text>
</comment>
<evidence type="ECO:0000256" key="8">
    <source>
        <dbReference type="ARBA" id="ARBA00023212"/>
    </source>
</evidence>
<keyword evidence="6" id="KW-0175">Coiled coil</keyword>
<comment type="function">
    <text evidence="1">Component of the nexin-dynein regulatory complex (N-DRC), a key regulator of ciliary/flagellar motility which maintains the alignment and integrity of the distal axoneme and regulates microtubule sliding in motile axonemes.</text>
</comment>
<evidence type="ECO:0000256" key="2">
    <source>
        <dbReference type="ARBA" id="ARBA00004611"/>
    </source>
</evidence>
<feature type="compositionally biased region" description="Basic residues" evidence="12">
    <location>
        <begin position="1"/>
        <end position="16"/>
    </location>
</feature>
<dbReference type="PANTHER" id="PTHR28656:SF1">
    <property type="entry name" value="COILED-COIL DOMAIN-CONTAINING PROTEIN 153"/>
    <property type="match status" value="1"/>
</dbReference>
<evidence type="ECO:0000256" key="4">
    <source>
        <dbReference type="ARBA" id="ARBA00022490"/>
    </source>
</evidence>
<evidence type="ECO:0000256" key="11">
    <source>
        <dbReference type="ARBA" id="ARBA00044800"/>
    </source>
</evidence>
<dbReference type="RefSeq" id="XP_026543770.1">
    <property type="nucleotide sequence ID" value="XM_026687985.1"/>
</dbReference>
<keyword evidence="13" id="KW-1185">Reference proteome</keyword>
<organism evidence="13 14">
    <name type="scientific">Notechis scutatus</name>
    <name type="common">mainland tiger snake</name>
    <dbReference type="NCBI Taxonomy" id="8663"/>
    <lineage>
        <taxon>Eukaryota</taxon>
        <taxon>Metazoa</taxon>
        <taxon>Chordata</taxon>
        <taxon>Craniata</taxon>
        <taxon>Vertebrata</taxon>
        <taxon>Euteleostomi</taxon>
        <taxon>Lepidosauria</taxon>
        <taxon>Squamata</taxon>
        <taxon>Bifurcata</taxon>
        <taxon>Unidentata</taxon>
        <taxon>Episquamata</taxon>
        <taxon>Toxicofera</taxon>
        <taxon>Serpentes</taxon>
        <taxon>Colubroidea</taxon>
        <taxon>Elapidae</taxon>
        <taxon>Hydrophiinae</taxon>
        <taxon>Notechis</taxon>
    </lineage>
</organism>
<evidence type="ECO:0000313" key="13">
    <source>
        <dbReference type="Proteomes" id="UP000504612"/>
    </source>
</evidence>
<keyword evidence="7" id="KW-0969">Cilium</keyword>
<keyword evidence="8" id="KW-0206">Cytoskeleton</keyword>
<evidence type="ECO:0000256" key="9">
    <source>
        <dbReference type="ARBA" id="ARBA00023273"/>
    </source>
</evidence>
<evidence type="ECO:0000256" key="10">
    <source>
        <dbReference type="ARBA" id="ARBA00044754"/>
    </source>
</evidence>
<gene>
    <name evidence="14" type="primary">CCDC153</name>
</gene>
<dbReference type="Proteomes" id="UP000504612">
    <property type="component" value="Unplaced"/>
</dbReference>
<keyword evidence="5" id="KW-0282">Flagellum</keyword>
<reference evidence="14" key="1">
    <citation type="submission" date="2025-08" db="UniProtKB">
        <authorList>
            <consortium name="RefSeq"/>
        </authorList>
    </citation>
    <scope>IDENTIFICATION</scope>
</reference>
<evidence type="ECO:0000256" key="12">
    <source>
        <dbReference type="SAM" id="MobiDB-lite"/>
    </source>
</evidence>
<proteinExistence type="inferred from homology"/>
<comment type="similarity">
    <text evidence="10">Belongs to the DRC12 family.</text>
</comment>
<accession>A0A6J1VLC8</accession>
<dbReference type="InterPro" id="IPR033585">
    <property type="entry name" value="DRC12-like"/>
</dbReference>
<feature type="compositionally biased region" description="Basic and acidic residues" evidence="12">
    <location>
        <begin position="22"/>
        <end position="33"/>
    </location>
</feature>
<dbReference type="AlphaFoldDB" id="A0A6J1VLC8"/>
<comment type="subcellular location">
    <subcellularLocation>
        <location evidence="2">Cytoplasm</location>
        <location evidence="2">Cytoskeleton</location>
        <location evidence="2">Flagellum axoneme</location>
    </subcellularLocation>
</comment>
<keyword evidence="9" id="KW-0966">Cell projection</keyword>
<feature type="region of interest" description="Disordered" evidence="12">
    <location>
        <begin position="121"/>
        <end position="147"/>
    </location>
</feature>
<dbReference type="KEGG" id="nss:113425730"/>
<dbReference type="GeneID" id="113425730"/>
<dbReference type="PANTHER" id="PTHR28656">
    <property type="entry name" value="COILED-COIL DOMAIN-CONTAINING PROTEIN 153"/>
    <property type="match status" value="1"/>
</dbReference>
<evidence type="ECO:0000256" key="6">
    <source>
        <dbReference type="ARBA" id="ARBA00023054"/>
    </source>
</evidence>
<evidence type="ECO:0000256" key="7">
    <source>
        <dbReference type="ARBA" id="ARBA00023069"/>
    </source>
</evidence>
<protein>
    <recommendedName>
        <fullName evidence="11">Dynein regulatory complex protein 12</fullName>
    </recommendedName>
</protein>
<name>A0A6J1VLC8_9SAUR</name>
<feature type="region of interest" description="Disordered" evidence="12">
    <location>
        <begin position="1"/>
        <end position="33"/>
    </location>
</feature>
<keyword evidence="4" id="KW-0963">Cytoplasm</keyword>